<dbReference type="RefSeq" id="WP_160601524.1">
    <property type="nucleotide sequence ID" value="NZ_WTYU01000002.1"/>
</dbReference>
<dbReference type="InterPro" id="IPR029058">
    <property type="entry name" value="AB_hydrolase_fold"/>
</dbReference>
<keyword evidence="3" id="KW-1185">Reference proteome</keyword>
<evidence type="ECO:0000313" key="2">
    <source>
        <dbReference type="EMBL" id="MXP14924.1"/>
    </source>
</evidence>
<dbReference type="AlphaFoldDB" id="A0A6L7GI15"/>
<dbReference type="PANTHER" id="PTHR46623:SF10">
    <property type="entry name" value="CARBOXYMETHYLENEBUTENOLIDASE HOMOLOG"/>
    <property type="match status" value="1"/>
</dbReference>
<dbReference type="InterPro" id="IPR051049">
    <property type="entry name" value="Dienelactone_hydrolase-like"/>
</dbReference>
<name>A0A6L7GI15_9SPHN</name>
<dbReference type="OrthoDB" id="9787933at2"/>
<organism evidence="2 3">
    <name type="scientific">Allopontixanthobacter confluentis</name>
    <dbReference type="NCBI Taxonomy" id="1849021"/>
    <lineage>
        <taxon>Bacteria</taxon>
        <taxon>Pseudomonadati</taxon>
        <taxon>Pseudomonadota</taxon>
        <taxon>Alphaproteobacteria</taxon>
        <taxon>Sphingomonadales</taxon>
        <taxon>Erythrobacteraceae</taxon>
        <taxon>Allopontixanthobacter</taxon>
    </lineage>
</organism>
<comment type="caution">
    <text evidence="2">The sequence shown here is derived from an EMBL/GenBank/DDBJ whole genome shotgun (WGS) entry which is preliminary data.</text>
</comment>
<dbReference type="Gene3D" id="3.40.50.1820">
    <property type="entry name" value="alpha/beta hydrolase"/>
    <property type="match status" value="1"/>
</dbReference>
<dbReference type="SUPFAM" id="SSF53474">
    <property type="entry name" value="alpha/beta-Hydrolases"/>
    <property type="match status" value="1"/>
</dbReference>
<feature type="domain" description="Dienelactone hydrolase" evidence="1">
    <location>
        <begin position="71"/>
        <end position="295"/>
    </location>
</feature>
<keyword evidence="2" id="KW-0378">Hydrolase</keyword>
<dbReference type="PANTHER" id="PTHR46623">
    <property type="entry name" value="CARBOXYMETHYLENEBUTENOLIDASE-RELATED"/>
    <property type="match status" value="1"/>
</dbReference>
<accession>A0A6L7GI15</accession>
<proteinExistence type="predicted"/>
<sequence length="299" mass="32200">MCDEKNLAEFQNANANWRRDALLSGGINRRQFGAMGAMGAAATLAACAGMEAGTGGLKEDNVTFKTMDGTMDAFFVRPSSGKHPAVICWPDIAGLRDAFKMMARRTAAEGYAVLVVNPYYRDLPAPQFADFAAFRSAEGFTKVGPWRGKLDAPAIMRDTQAIIPWLDMQASVDKLRGVAAEGYCMGGPFTVWSAAGMPERMRAAASFHGGGLVSDSGMSPHKLLGQTQSSFLFAIAQNDDAKEPDAKNVLRDTARSAERTAVTKVYAGDHGWTVIDSPAYAKQAAEEAYADKMKLYSRL</sequence>
<dbReference type="EMBL" id="WTYU01000002">
    <property type="protein sequence ID" value="MXP14924.1"/>
    <property type="molecule type" value="Genomic_DNA"/>
</dbReference>
<evidence type="ECO:0000313" key="3">
    <source>
        <dbReference type="Proteomes" id="UP000473531"/>
    </source>
</evidence>
<protein>
    <submittedName>
        <fullName evidence="2">Dienelactone hydrolase family protein</fullName>
    </submittedName>
</protein>
<dbReference type="GO" id="GO:0016787">
    <property type="term" value="F:hydrolase activity"/>
    <property type="evidence" value="ECO:0007669"/>
    <property type="project" value="UniProtKB-KW"/>
</dbReference>
<dbReference type="Pfam" id="PF01738">
    <property type="entry name" value="DLH"/>
    <property type="match status" value="1"/>
</dbReference>
<dbReference type="Proteomes" id="UP000473531">
    <property type="component" value="Unassembled WGS sequence"/>
</dbReference>
<reference evidence="2 3" key="1">
    <citation type="submission" date="2019-12" db="EMBL/GenBank/DDBJ databases">
        <title>Genomic-based taxomic classification of the family Erythrobacteraceae.</title>
        <authorList>
            <person name="Xu L."/>
        </authorList>
    </citation>
    <scope>NUCLEOTIDE SEQUENCE [LARGE SCALE GENOMIC DNA]</scope>
    <source>
        <strain evidence="2 3">KCTC 52259</strain>
    </source>
</reference>
<evidence type="ECO:0000259" key="1">
    <source>
        <dbReference type="Pfam" id="PF01738"/>
    </source>
</evidence>
<gene>
    <name evidence="2" type="ORF">GRI44_09220</name>
</gene>
<dbReference type="InterPro" id="IPR002925">
    <property type="entry name" value="Dienelactn_hydro"/>
</dbReference>